<reference evidence="3 4" key="1">
    <citation type="journal article" date="2019" name="Nat. Microbiol.">
        <title>Mediterranean grassland soil C-N compound turnover is dependent on rainfall and depth, and is mediated by genomically divergent microorganisms.</title>
        <authorList>
            <person name="Diamond S."/>
            <person name="Andeer P.F."/>
            <person name="Li Z."/>
            <person name="Crits-Christoph A."/>
            <person name="Burstein D."/>
            <person name="Anantharaman K."/>
            <person name="Lane K.R."/>
            <person name="Thomas B.C."/>
            <person name="Pan C."/>
            <person name="Northen T.R."/>
            <person name="Banfield J.F."/>
        </authorList>
    </citation>
    <scope>NUCLEOTIDE SEQUENCE [LARGE SCALE GENOMIC DNA]</scope>
    <source>
        <strain evidence="3">NP_7</strain>
    </source>
</reference>
<dbReference type="Proteomes" id="UP000320048">
    <property type="component" value="Unassembled WGS sequence"/>
</dbReference>
<feature type="region of interest" description="Disordered" evidence="2">
    <location>
        <begin position="1"/>
        <end position="39"/>
    </location>
</feature>
<dbReference type="Gene3D" id="3.40.50.1980">
    <property type="entry name" value="Nitrogenase molybdenum iron protein domain"/>
    <property type="match status" value="1"/>
</dbReference>
<proteinExistence type="predicted"/>
<evidence type="ECO:0000256" key="1">
    <source>
        <dbReference type="ARBA" id="ARBA00023002"/>
    </source>
</evidence>
<dbReference type="PANTHER" id="PTHR21256:SF2">
    <property type="entry name" value="HISTIDINE BIOSYNTHESIS TRIFUNCTIONAL PROTEIN"/>
    <property type="match status" value="1"/>
</dbReference>
<dbReference type="GO" id="GO:0005829">
    <property type="term" value="C:cytosol"/>
    <property type="evidence" value="ECO:0007669"/>
    <property type="project" value="TreeGrafter"/>
</dbReference>
<organism evidence="3 4">
    <name type="scientific">Candidatus Segetimicrobium genomatis</name>
    <dbReference type="NCBI Taxonomy" id="2569760"/>
    <lineage>
        <taxon>Bacteria</taxon>
        <taxon>Bacillati</taxon>
        <taxon>Candidatus Sysuimicrobiota</taxon>
        <taxon>Candidatus Sysuimicrobiia</taxon>
        <taxon>Candidatus Sysuimicrobiales</taxon>
        <taxon>Candidatus Segetimicrobiaceae</taxon>
        <taxon>Candidatus Segetimicrobium</taxon>
    </lineage>
</organism>
<dbReference type="InterPro" id="IPR012131">
    <property type="entry name" value="Hstdl_DH"/>
</dbReference>
<gene>
    <name evidence="3" type="ORF">E6H04_06280</name>
</gene>
<evidence type="ECO:0000313" key="4">
    <source>
        <dbReference type="Proteomes" id="UP000320048"/>
    </source>
</evidence>
<dbReference type="GO" id="GO:0051287">
    <property type="term" value="F:NAD binding"/>
    <property type="evidence" value="ECO:0007669"/>
    <property type="project" value="InterPro"/>
</dbReference>
<dbReference type="Gene3D" id="1.20.5.1300">
    <property type="match status" value="1"/>
</dbReference>
<dbReference type="GO" id="GO:0004399">
    <property type="term" value="F:histidinol dehydrogenase activity"/>
    <property type="evidence" value="ECO:0007669"/>
    <property type="project" value="TreeGrafter"/>
</dbReference>
<comment type="caution">
    <text evidence="3">The sequence shown here is derived from an EMBL/GenBank/DDBJ whole genome shotgun (WGS) entry which is preliminary data.</text>
</comment>
<dbReference type="PANTHER" id="PTHR21256">
    <property type="entry name" value="HISTIDINOL DEHYDROGENASE HDH"/>
    <property type="match status" value="1"/>
</dbReference>
<name>A0A537JDI6_9BACT</name>
<evidence type="ECO:0000256" key="2">
    <source>
        <dbReference type="SAM" id="MobiDB-lite"/>
    </source>
</evidence>
<dbReference type="SUPFAM" id="SSF53720">
    <property type="entry name" value="ALDH-like"/>
    <property type="match status" value="1"/>
</dbReference>
<sequence length="134" mass="13739">MPGQAAGPASRVRRGGAEPLRGGDRGRRGRGGGGATRDPYATLGLIRNAGEILLGQHTPFSAGNYAIGVPAALPTSGFARVTSGVTVLSYLKATSVAHLTAEGLARVRPVIERLGRYEEFPAHVLAVEARGGPA</sequence>
<accession>A0A537JDI6</accession>
<dbReference type="GO" id="GO:0046872">
    <property type="term" value="F:metal ion binding"/>
    <property type="evidence" value="ECO:0007669"/>
    <property type="project" value="InterPro"/>
</dbReference>
<keyword evidence="1" id="KW-0560">Oxidoreductase</keyword>
<dbReference type="InterPro" id="IPR016161">
    <property type="entry name" value="Ald_DH/histidinol_DH"/>
</dbReference>
<dbReference type="GO" id="GO:0000105">
    <property type="term" value="P:L-histidine biosynthetic process"/>
    <property type="evidence" value="ECO:0007669"/>
    <property type="project" value="TreeGrafter"/>
</dbReference>
<protein>
    <submittedName>
        <fullName evidence="3">Histidinol dehydrogenase</fullName>
    </submittedName>
</protein>
<dbReference type="EMBL" id="VBAO01000164">
    <property type="protein sequence ID" value="TMI81594.1"/>
    <property type="molecule type" value="Genomic_DNA"/>
</dbReference>
<evidence type="ECO:0000313" key="3">
    <source>
        <dbReference type="EMBL" id="TMI81594.1"/>
    </source>
</evidence>
<dbReference type="AlphaFoldDB" id="A0A537JDI6"/>
<dbReference type="Pfam" id="PF00815">
    <property type="entry name" value="Histidinol_dh"/>
    <property type="match status" value="1"/>
</dbReference>